<feature type="domain" description="Sulfatase N-terminal" evidence="5">
    <location>
        <begin position="45"/>
        <end position="357"/>
    </location>
</feature>
<dbReference type="Gene3D" id="3.30.1120.10">
    <property type="match status" value="1"/>
</dbReference>
<keyword evidence="3 6" id="KW-0378">Hydrolase</keyword>
<evidence type="ECO:0000256" key="4">
    <source>
        <dbReference type="ARBA" id="ARBA00022837"/>
    </source>
</evidence>
<dbReference type="InterPro" id="IPR019546">
    <property type="entry name" value="TAT_signal_bac_arc"/>
</dbReference>
<keyword evidence="2" id="KW-0479">Metal-binding</keyword>
<dbReference type="Pfam" id="PF00884">
    <property type="entry name" value="Sulfatase"/>
    <property type="match status" value="1"/>
</dbReference>
<reference evidence="7" key="1">
    <citation type="submission" date="2017-02" db="EMBL/GenBank/DDBJ databases">
        <title>Comparative genomics and description of representatives of a novel lineage of planctomycetes thriving in anoxic sediments.</title>
        <authorList>
            <person name="Spring S."/>
            <person name="Bunk B."/>
            <person name="Sproer C."/>
        </authorList>
    </citation>
    <scope>NUCLEOTIDE SEQUENCE [LARGE SCALE GENOMIC DNA]</scope>
    <source>
        <strain evidence="7">ST-NAGAB-D1</strain>
    </source>
</reference>
<keyword evidence="4" id="KW-0106">Calcium</keyword>
<dbReference type="InterPro" id="IPR006311">
    <property type="entry name" value="TAT_signal"/>
</dbReference>
<accession>A0A1U9NMJ8</accession>
<dbReference type="EMBL" id="CP019791">
    <property type="protein sequence ID" value="AQT68820.1"/>
    <property type="molecule type" value="Genomic_DNA"/>
</dbReference>
<evidence type="ECO:0000256" key="1">
    <source>
        <dbReference type="ARBA" id="ARBA00008779"/>
    </source>
</evidence>
<dbReference type="STRING" id="1936003.STSP2_01996"/>
<dbReference type="PROSITE" id="PS51318">
    <property type="entry name" value="TAT"/>
    <property type="match status" value="1"/>
</dbReference>
<dbReference type="InterPro" id="IPR000917">
    <property type="entry name" value="Sulfatase_N"/>
</dbReference>
<dbReference type="PANTHER" id="PTHR42693:SF53">
    <property type="entry name" value="ENDO-4-O-SULFATASE"/>
    <property type="match status" value="1"/>
</dbReference>
<evidence type="ECO:0000259" key="5">
    <source>
        <dbReference type="Pfam" id="PF00884"/>
    </source>
</evidence>
<evidence type="ECO:0000313" key="6">
    <source>
        <dbReference type="EMBL" id="AQT68820.1"/>
    </source>
</evidence>
<dbReference type="NCBIfam" id="TIGR01409">
    <property type="entry name" value="TAT_signal_seq"/>
    <property type="match status" value="1"/>
</dbReference>
<dbReference type="Proteomes" id="UP000189674">
    <property type="component" value="Chromosome"/>
</dbReference>
<keyword evidence="7" id="KW-1185">Reference proteome</keyword>
<comment type="similarity">
    <text evidence="1">Belongs to the sulfatase family.</text>
</comment>
<dbReference type="Gene3D" id="3.40.720.10">
    <property type="entry name" value="Alkaline Phosphatase, subunit A"/>
    <property type="match status" value="1"/>
</dbReference>
<evidence type="ECO:0000256" key="3">
    <source>
        <dbReference type="ARBA" id="ARBA00022801"/>
    </source>
</evidence>
<proteinExistence type="inferred from homology"/>
<dbReference type="OrthoDB" id="237120at2"/>
<evidence type="ECO:0000256" key="2">
    <source>
        <dbReference type="ARBA" id="ARBA00022723"/>
    </source>
</evidence>
<dbReference type="PANTHER" id="PTHR42693">
    <property type="entry name" value="ARYLSULFATASE FAMILY MEMBER"/>
    <property type="match status" value="1"/>
</dbReference>
<dbReference type="InterPro" id="IPR024607">
    <property type="entry name" value="Sulfatase_CS"/>
</dbReference>
<evidence type="ECO:0000313" key="7">
    <source>
        <dbReference type="Proteomes" id="UP000189674"/>
    </source>
</evidence>
<sequence precursor="true">MNRRDFLKQCAVTGIAGSISSAASGAGAQLGNKTFNLRLGKRRYNVLFVFVDQWRFCSLGHGPNHDPDVITPNLDKLAKQGAHWSRCYATHPVCTPNRSAVITGRWPWQTGMNQNDLMLPPEERCIAQHFTEAGYKSHYIGKWHMDGNAKPGFVPQGWRRRGFTTFEGFNRGHFYFNSPTFTNDGDMMRDIGLYESGDYEPTLQADLAIDFMRNNQKNPFFCFVSWGPPHGPYTPPAEYDIYNASEMTYRPNVPDDKVGNTRQEGYFGSITALDHEFGRLMKSLKDLDLEDDTLVVFTADHGDMIYSHGLSYKGKPEEESWHIPLLMRLPGKIDSGQITDTLISTADLMPTVMSLAGLDDPTTCTGIDKTQALNGGHMPDASVYGGVQDRWRAVVKGDHKLIVEQIDGNEVATRMYNLSTDPYEMTNIINETSVQTVKDDLWAEYLQWKDKTQDSFPEYPWLAENMY</sequence>
<dbReference type="SUPFAM" id="SSF53649">
    <property type="entry name" value="Alkaline phosphatase-like"/>
    <property type="match status" value="1"/>
</dbReference>
<organism evidence="6 7">
    <name type="scientific">Anaerohalosphaera lusitana</name>
    <dbReference type="NCBI Taxonomy" id="1936003"/>
    <lineage>
        <taxon>Bacteria</taxon>
        <taxon>Pseudomonadati</taxon>
        <taxon>Planctomycetota</taxon>
        <taxon>Phycisphaerae</taxon>
        <taxon>Sedimentisphaerales</taxon>
        <taxon>Anaerohalosphaeraceae</taxon>
        <taxon>Anaerohalosphaera</taxon>
    </lineage>
</organism>
<gene>
    <name evidence="6" type="ORF">STSP2_01996</name>
</gene>
<dbReference type="EC" id="3.1.6.1" evidence="6"/>
<dbReference type="RefSeq" id="WP_146662147.1">
    <property type="nucleotide sequence ID" value="NZ_CP019791.1"/>
</dbReference>
<dbReference type="CDD" id="cd16034">
    <property type="entry name" value="sulfatase_like"/>
    <property type="match status" value="1"/>
</dbReference>
<dbReference type="GO" id="GO:0046872">
    <property type="term" value="F:metal ion binding"/>
    <property type="evidence" value="ECO:0007669"/>
    <property type="project" value="UniProtKB-KW"/>
</dbReference>
<dbReference type="PROSITE" id="PS00149">
    <property type="entry name" value="SULFATASE_2"/>
    <property type="match status" value="1"/>
</dbReference>
<protein>
    <submittedName>
        <fullName evidence="6">Arylsulfatase</fullName>
        <ecNumber evidence="6">3.1.6.1</ecNumber>
    </submittedName>
</protein>
<dbReference type="InterPro" id="IPR050738">
    <property type="entry name" value="Sulfatase"/>
</dbReference>
<dbReference type="InterPro" id="IPR017850">
    <property type="entry name" value="Alkaline_phosphatase_core_sf"/>
</dbReference>
<dbReference type="GO" id="GO:0004065">
    <property type="term" value="F:arylsulfatase activity"/>
    <property type="evidence" value="ECO:0007669"/>
    <property type="project" value="UniProtKB-EC"/>
</dbReference>
<dbReference type="KEGG" id="alus:STSP2_01996"/>
<dbReference type="AlphaFoldDB" id="A0A1U9NMJ8"/>
<name>A0A1U9NMJ8_9BACT</name>